<feature type="region of interest" description="Disordered" evidence="4">
    <location>
        <begin position="121"/>
        <end position="141"/>
    </location>
</feature>
<name>A0A2S1R5T8_9ACTN</name>
<dbReference type="CDD" id="cd00552">
    <property type="entry name" value="RaiA"/>
    <property type="match status" value="1"/>
</dbReference>
<protein>
    <recommendedName>
        <fullName evidence="3">Ribosome hibernation promoting factor</fullName>
        <shortName evidence="3">HPF</shortName>
    </recommendedName>
</protein>
<keyword evidence="7" id="KW-1185">Reference proteome</keyword>
<evidence type="ECO:0000256" key="1">
    <source>
        <dbReference type="ARBA" id="ARBA00022490"/>
    </source>
</evidence>
<dbReference type="Gene3D" id="3.30.160.100">
    <property type="entry name" value="Ribosome hibernation promotion factor-like"/>
    <property type="match status" value="1"/>
</dbReference>
<evidence type="ECO:0000313" key="7">
    <source>
        <dbReference type="Proteomes" id="UP000244928"/>
    </source>
</evidence>
<feature type="compositionally biased region" description="Basic residues" evidence="4">
    <location>
        <begin position="121"/>
        <end position="134"/>
    </location>
</feature>
<evidence type="ECO:0000313" key="6">
    <source>
        <dbReference type="EMBL" id="AWH91614.1"/>
    </source>
</evidence>
<dbReference type="PANTHER" id="PTHR33231:SF1">
    <property type="entry name" value="30S RIBOSOMAL PROTEIN"/>
    <property type="match status" value="1"/>
</dbReference>
<dbReference type="InterPro" id="IPR032528">
    <property type="entry name" value="Ribosom_S30AE_C"/>
</dbReference>
<dbReference type="GO" id="GO:0045900">
    <property type="term" value="P:negative regulation of translational elongation"/>
    <property type="evidence" value="ECO:0007669"/>
    <property type="project" value="TreeGrafter"/>
</dbReference>
<dbReference type="InterPro" id="IPR036567">
    <property type="entry name" value="RHF-like"/>
</dbReference>
<reference evidence="6 7" key="1">
    <citation type="submission" date="2016-04" db="EMBL/GenBank/DDBJ databases">
        <title>Complete genome sequence of Dietzia lutea YIM 80766T, a strain isolated from desert soil in Egypt.</title>
        <authorList>
            <person name="Zhao J."/>
            <person name="Hu B."/>
            <person name="Geng S."/>
            <person name="Nie Y."/>
            <person name="Tang Y."/>
        </authorList>
    </citation>
    <scope>NUCLEOTIDE SEQUENCE [LARGE SCALE GENOMIC DNA]</scope>
    <source>
        <strain evidence="6 7">YIM 80766</strain>
    </source>
</reference>
<evidence type="ECO:0000256" key="4">
    <source>
        <dbReference type="SAM" id="MobiDB-lite"/>
    </source>
</evidence>
<dbReference type="PANTHER" id="PTHR33231">
    <property type="entry name" value="30S RIBOSOMAL PROTEIN"/>
    <property type="match status" value="1"/>
</dbReference>
<dbReference type="RefSeq" id="WP_108846876.1">
    <property type="nucleotide sequence ID" value="NZ_CP015449.1"/>
</dbReference>
<dbReference type="Proteomes" id="UP000244928">
    <property type="component" value="Chromosome"/>
</dbReference>
<organism evidence="6 7">
    <name type="scientific">Dietzia lutea</name>
    <dbReference type="NCBI Taxonomy" id="546160"/>
    <lineage>
        <taxon>Bacteria</taxon>
        <taxon>Bacillati</taxon>
        <taxon>Actinomycetota</taxon>
        <taxon>Actinomycetes</taxon>
        <taxon>Mycobacteriales</taxon>
        <taxon>Dietziaceae</taxon>
        <taxon>Dietzia</taxon>
    </lineage>
</organism>
<gene>
    <name evidence="3" type="primary">hpf</name>
    <name evidence="6" type="ORF">A6035_04915</name>
</gene>
<dbReference type="InterPro" id="IPR003489">
    <property type="entry name" value="RHF/RaiA"/>
</dbReference>
<sequence>MAKTPAVLLDPATFDGPDTDDPGTPEAQVTIRGRNVEVPDHFASRINTKLAKVEKMAPLIQRFDVILLHENNPRLAKVSQRVEITVKGKPGVARAEAADDTFYAALESAVAKLERQMRKARTRRKISHSGHRRPQSVAEATAELAADAAPVDALDQQLDGAEYDDGLDASMPGQIVRRKEHDGTPMSVDEALEKMELVGHDFYLFRDAETGRATVVYRRHAYDYGLITLSDEG</sequence>
<proteinExistence type="inferred from homology"/>
<accession>A0A2S1R5T8</accession>
<keyword evidence="2 3" id="KW-0810">Translation regulation</keyword>
<dbReference type="InterPro" id="IPR034694">
    <property type="entry name" value="HPF_long/plastid"/>
</dbReference>
<dbReference type="NCBIfam" id="TIGR00741">
    <property type="entry name" value="yfiA"/>
    <property type="match status" value="1"/>
</dbReference>
<dbReference type="HAMAP" id="MF_00839">
    <property type="entry name" value="HPF"/>
    <property type="match status" value="1"/>
</dbReference>
<feature type="domain" description="Sigma 54 modulation/S30EA ribosomal protein C-terminal" evidence="5">
    <location>
        <begin position="172"/>
        <end position="226"/>
    </location>
</feature>
<dbReference type="Gene3D" id="3.30.505.50">
    <property type="entry name" value="Sigma 54 modulation/S30EA ribosomal protein, C-terminal domain"/>
    <property type="match status" value="1"/>
</dbReference>
<evidence type="ECO:0000256" key="3">
    <source>
        <dbReference type="HAMAP-Rule" id="MF_00839"/>
    </source>
</evidence>
<dbReference type="InterPro" id="IPR038416">
    <property type="entry name" value="Ribosom_S30AE_C_sf"/>
</dbReference>
<comment type="subunit">
    <text evidence="3">Interacts with 100S ribosomes.</text>
</comment>
<dbReference type="Pfam" id="PF02482">
    <property type="entry name" value="Ribosomal_S30AE"/>
    <property type="match status" value="1"/>
</dbReference>
<comment type="similarity">
    <text evidence="3">Belongs to the HPF/YfiA ribosome-associated protein family. Long HPF subfamily.</text>
</comment>
<dbReference type="GO" id="GO:0022627">
    <property type="term" value="C:cytosolic small ribosomal subunit"/>
    <property type="evidence" value="ECO:0007669"/>
    <property type="project" value="TreeGrafter"/>
</dbReference>
<evidence type="ECO:0000256" key="2">
    <source>
        <dbReference type="ARBA" id="ARBA00022845"/>
    </source>
</evidence>
<dbReference type="KEGG" id="dlu:A6035_04915"/>
<comment type="subcellular location">
    <subcellularLocation>
        <location evidence="3">Cytoplasm</location>
    </subcellularLocation>
</comment>
<dbReference type="AlphaFoldDB" id="A0A2S1R5T8"/>
<dbReference type="SUPFAM" id="SSF69754">
    <property type="entry name" value="Ribosome binding protein Y (YfiA homologue)"/>
    <property type="match status" value="1"/>
</dbReference>
<keyword evidence="1 3" id="KW-0963">Cytoplasm</keyword>
<comment type="function">
    <text evidence="3">Required for dimerization of active 70S ribosomes into 100S ribosomes in stationary phase; 100S ribosomes are translationally inactive and sometimes present during exponential growth.</text>
</comment>
<dbReference type="GO" id="GO:0043024">
    <property type="term" value="F:ribosomal small subunit binding"/>
    <property type="evidence" value="ECO:0007669"/>
    <property type="project" value="TreeGrafter"/>
</dbReference>
<feature type="region of interest" description="Disordered" evidence="4">
    <location>
        <begin position="1"/>
        <end position="25"/>
    </location>
</feature>
<dbReference type="FunFam" id="3.30.505.50:FF:000002">
    <property type="entry name" value="Ribosome hibernation promoting factor"/>
    <property type="match status" value="1"/>
</dbReference>
<evidence type="ECO:0000259" key="5">
    <source>
        <dbReference type="Pfam" id="PF16321"/>
    </source>
</evidence>
<dbReference type="EMBL" id="CP015449">
    <property type="protein sequence ID" value="AWH91614.1"/>
    <property type="molecule type" value="Genomic_DNA"/>
</dbReference>
<dbReference type="InterPro" id="IPR050574">
    <property type="entry name" value="HPF/YfiA_ribosome-assoc"/>
</dbReference>
<dbReference type="Pfam" id="PF16321">
    <property type="entry name" value="Ribosom_S30AE_C"/>
    <property type="match status" value="1"/>
</dbReference>